<sequence>MESDLASRLRTVTGTATERVRSALQHRRAKPLSLAIASSCAAALIFPSPLARHEGWTHIGAGSARASTFAAGTELPDAARTNALLSTVSAQAISAAPTLRNALPFRYSGSDANRSRAAECLAAAAWYEIGNDREGQRAVIQTVINRVNHPGFPNSVCGVVFQGSHLRTGCQFTFTCDGSLQRRRPSAASWKKALAVAEEALDGFVDTSIGTATHYHADYVSPWWSSHLQRLTAVGPHVFYRWSGSRGNFSSRVRLDAEQDYDALVRKSAETERDIEAGREIAGGTAETQLASLSGPPTSPGKMAPVQPSDSAIVVTLAANQPSGRWAVEAMKACSGSSDCRVIGYRNSGLASANRARAAGMRDRPTFLFLRDEVSGMNLALWDCETIERPQKSQCLPDDGAALRKLMVES</sequence>
<feature type="compositionally biased region" description="Polar residues" evidence="1">
    <location>
        <begin position="286"/>
        <end position="296"/>
    </location>
</feature>
<keyword evidence="4" id="KW-1185">Reference proteome</keyword>
<dbReference type="Pfam" id="PF07486">
    <property type="entry name" value="Hydrolase_2"/>
    <property type="match status" value="1"/>
</dbReference>
<dbReference type="InterPro" id="IPR011105">
    <property type="entry name" value="Cell_wall_hydrolase_SleB"/>
</dbReference>
<feature type="domain" description="Cell wall hydrolase SleB" evidence="2">
    <location>
        <begin position="131"/>
        <end position="240"/>
    </location>
</feature>
<evidence type="ECO:0000259" key="2">
    <source>
        <dbReference type="Pfam" id="PF07486"/>
    </source>
</evidence>
<accession>A0A1Y6EEC3</accession>
<gene>
    <name evidence="3" type="ORF">SAMN06297468_0483</name>
</gene>
<dbReference type="EMBL" id="FXWG01000001">
    <property type="protein sequence ID" value="SMQ60915.1"/>
    <property type="molecule type" value="Genomic_DNA"/>
</dbReference>
<dbReference type="Proteomes" id="UP000194420">
    <property type="component" value="Unassembled WGS sequence"/>
</dbReference>
<evidence type="ECO:0000256" key="1">
    <source>
        <dbReference type="SAM" id="MobiDB-lite"/>
    </source>
</evidence>
<reference evidence="4" key="1">
    <citation type="submission" date="2017-04" db="EMBL/GenBank/DDBJ databases">
        <authorList>
            <person name="Varghese N."/>
            <person name="Submissions S."/>
        </authorList>
    </citation>
    <scope>NUCLEOTIDE SEQUENCE [LARGE SCALE GENOMIC DNA]</scope>
</reference>
<name>A0A1Y6EEC3_9SPHN</name>
<proteinExistence type="predicted"/>
<dbReference type="OrthoDB" id="9785345at2"/>
<organism evidence="3 4">
    <name type="scientific">Altererythrobacter xiamenensis</name>
    <dbReference type="NCBI Taxonomy" id="1316679"/>
    <lineage>
        <taxon>Bacteria</taxon>
        <taxon>Pseudomonadati</taxon>
        <taxon>Pseudomonadota</taxon>
        <taxon>Alphaproteobacteria</taxon>
        <taxon>Sphingomonadales</taxon>
        <taxon>Erythrobacteraceae</taxon>
        <taxon>Altererythrobacter</taxon>
    </lineage>
</organism>
<evidence type="ECO:0000313" key="4">
    <source>
        <dbReference type="Proteomes" id="UP000194420"/>
    </source>
</evidence>
<evidence type="ECO:0000313" key="3">
    <source>
        <dbReference type="EMBL" id="SMQ60915.1"/>
    </source>
</evidence>
<dbReference type="AlphaFoldDB" id="A0A1Y6EEC3"/>
<dbReference type="GO" id="GO:0016787">
    <property type="term" value="F:hydrolase activity"/>
    <property type="evidence" value="ECO:0007669"/>
    <property type="project" value="UniProtKB-KW"/>
</dbReference>
<feature type="region of interest" description="Disordered" evidence="1">
    <location>
        <begin position="286"/>
        <end position="307"/>
    </location>
</feature>
<keyword evidence="3" id="KW-0378">Hydrolase</keyword>
<dbReference type="Gene3D" id="1.10.10.2520">
    <property type="entry name" value="Cell wall hydrolase SleB, domain 1"/>
    <property type="match status" value="1"/>
</dbReference>
<dbReference type="RefSeq" id="WP_086436418.1">
    <property type="nucleotide sequence ID" value="NZ_FXWG01000001.1"/>
</dbReference>
<dbReference type="InterPro" id="IPR042047">
    <property type="entry name" value="SleB_dom1"/>
</dbReference>
<protein>
    <submittedName>
        <fullName evidence="3">Cell wall hydrolase CwlJ, involved in spore germination</fullName>
    </submittedName>
</protein>